<reference evidence="1 2" key="1">
    <citation type="submission" date="2017-06" db="EMBL/GenBank/DDBJ databases">
        <authorList>
            <person name="Kim H.J."/>
            <person name="Triplett B.A."/>
        </authorList>
    </citation>
    <scope>NUCLEOTIDE SEQUENCE [LARGE SCALE GENOMIC DNA]</scope>
    <source>
        <strain evidence="1 2">SCA</strain>
    </source>
</reference>
<name>A0A239AXG0_9FIRM</name>
<keyword evidence="1" id="KW-0808">Transferase</keyword>
<dbReference type="InterPro" id="IPR016064">
    <property type="entry name" value="NAD/diacylglycerol_kinase_sf"/>
</dbReference>
<proteinExistence type="predicted"/>
<dbReference type="GO" id="GO:0051287">
    <property type="term" value="F:NAD binding"/>
    <property type="evidence" value="ECO:0007669"/>
    <property type="project" value="UniProtKB-ARBA"/>
</dbReference>
<dbReference type="GO" id="GO:0005524">
    <property type="term" value="F:ATP binding"/>
    <property type="evidence" value="ECO:0007669"/>
    <property type="project" value="UniProtKB-ARBA"/>
</dbReference>
<dbReference type="PANTHER" id="PTHR40697:SF2">
    <property type="entry name" value="ATP-NAD KINASE-RELATED"/>
    <property type="match status" value="1"/>
</dbReference>
<dbReference type="Gene3D" id="3.40.50.10330">
    <property type="entry name" value="Probable inorganic polyphosphate/atp-NAD kinase, domain 1"/>
    <property type="match status" value="1"/>
</dbReference>
<dbReference type="InterPro" id="IPR017438">
    <property type="entry name" value="ATP-NAD_kinase_N"/>
</dbReference>
<dbReference type="AlphaFoldDB" id="A0A239AXG0"/>
<dbReference type="GO" id="GO:0003951">
    <property type="term" value="F:NAD+ kinase activity"/>
    <property type="evidence" value="ECO:0007669"/>
    <property type="project" value="InterPro"/>
</dbReference>
<dbReference type="InterPro" id="IPR039065">
    <property type="entry name" value="AcoX-like"/>
</dbReference>
<dbReference type="GO" id="GO:0006741">
    <property type="term" value="P:NADP+ biosynthetic process"/>
    <property type="evidence" value="ECO:0007669"/>
    <property type="project" value="InterPro"/>
</dbReference>
<dbReference type="EMBL" id="FZOJ01000002">
    <property type="protein sequence ID" value="SNS00041.1"/>
    <property type="molecule type" value="Genomic_DNA"/>
</dbReference>
<dbReference type="Proteomes" id="UP000198304">
    <property type="component" value="Unassembled WGS sequence"/>
</dbReference>
<dbReference type="OrthoDB" id="5511344at2"/>
<keyword evidence="1" id="KW-0418">Kinase</keyword>
<organism evidence="1 2">
    <name type="scientific">Anaerovirgula multivorans</name>
    <dbReference type="NCBI Taxonomy" id="312168"/>
    <lineage>
        <taxon>Bacteria</taxon>
        <taxon>Bacillati</taxon>
        <taxon>Bacillota</taxon>
        <taxon>Clostridia</taxon>
        <taxon>Peptostreptococcales</taxon>
        <taxon>Natronincolaceae</taxon>
        <taxon>Anaerovirgula</taxon>
    </lineage>
</organism>
<gene>
    <name evidence="1" type="ORF">SAMN05446037_1002317</name>
</gene>
<dbReference type="InterPro" id="IPR002504">
    <property type="entry name" value="NADK"/>
</dbReference>
<evidence type="ECO:0000313" key="2">
    <source>
        <dbReference type="Proteomes" id="UP000198304"/>
    </source>
</evidence>
<protein>
    <submittedName>
        <fullName evidence="1">ATP-NAD kinase</fullName>
    </submittedName>
</protein>
<dbReference type="RefSeq" id="WP_089281489.1">
    <property type="nucleotide sequence ID" value="NZ_FZOJ01000002.1"/>
</dbReference>
<dbReference type="Pfam" id="PF01513">
    <property type="entry name" value="NAD_kinase"/>
    <property type="match status" value="1"/>
</dbReference>
<keyword evidence="2" id="KW-1185">Reference proteome</keyword>
<dbReference type="PANTHER" id="PTHR40697">
    <property type="entry name" value="ACETOIN CATABOLISM PROTEIN X"/>
    <property type="match status" value="1"/>
</dbReference>
<sequence length="154" mass="16267">MLKKLGLIVNPIAGMGGRVGLKGADGVVEKARALGALPQSPLRALRALKILEDIKDEFVIFTAVGDMGENIALKYGFETKVIGKCKDGSTTSEDTIAIAKKLLSQNIDLLLFAGGDGTARNIYEAIGGAMPVVGIPDKIKGYNKNLLKIQEVLS</sequence>
<dbReference type="SUPFAM" id="SSF111331">
    <property type="entry name" value="NAD kinase/diacylglycerol kinase-like"/>
    <property type="match status" value="1"/>
</dbReference>
<accession>A0A239AXG0</accession>
<evidence type="ECO:0000313" key="1">
    <source>
        <dbReference type="EMBL" id="SNS00041.1"/>
    </source>
</evidence>